<keyword evidence="4" id="KW-0967">Endosome</keyword>
<feature type="domain" description="Tyrosine-protein phosphatase" evidence="7">
    <location>
        <begin position="1331"/>
        <end position="1590"/>
    </location>
</feature>
<dbReference type="Proteomes" id="UP000192223">
    <property type="component" value="Unplaced"/>
</dbReference>
<evidence type="ECO:0000256" key="2">
    <source>
        <dbReference type="ARBA" id="ARBA00004496"/>
    </source>
</evidence>
<dbReference type="InParanoid" id="A0A7F5RKW8"/>
<dbReference type="SUPFAM" id="SSF52799">
    <property type="entry name" value="(Phosphotyrosine protein) phosphatases II"/>
    <property type="match status" value="1"/>
</dbReference>
<feature type="region of interest" description="Disordered" evidence="6">
    <location>
        <begin position="889"/>
        <end position="921"/>
    </location>
</feature>
<dbReference type="KEGG" id="apln:108745164"/>
<dbReference type="GO" id="GO:0045022">
    <property type="term" value="P:early endosome to late endosome transport"/>
    <property type="evidence" value="ECO:0007669"/>
    <property type="project" value="TreeGrafter"/>
</dbReference>
<dbReference type="PROSITE" id="PS50055">
    <property type="entry name" value="TYR_PHOSPHATASE_PTP"/>
    <property type="match status" value="1"/>
</dbReference>
<dbReference type="InterPro" id="IPR000387">
    <property type="entry name" value="Tyr_Pase_dom"/>
</dbReference>
<dbReference type="Gene3D" id="3.90.190.10">
    <property type="entry name" value="Protein tyrosine phosphatase superfamily"/>
    <property type="match status" value="1"/>
</dbReference>
<reference evidence="11" key="1">
    <citation type="submission" date="2025-08" db="UniProtKB">
        <authorList>
            <consortium name="RefSeq"/>
        </authorList>
    </citation>
    <scope>IDENTIFICATION</scope>
    <source>
        <tissue evidence="11">Entire body</tissue>
    </source>
</reference>
<feature type="compositionally biased region" description="Basic and acidic residues" evidence="6">
    <location>
        <begin position="1242"/>
        <end position="1257"/>
    </location>
</feature>
<dbReference type="FunCoup" id="A0A7F5RKW8">
    <property type="interactions" value="1032"/>
</dbReference>
<evidence type="ECO:0000313" key="10">
    <source>
        <dbReference type="Proteomes" id="UP000192223"/>
    </source>
</evidence>
<dbReference type="GO" id="GO:0048666">
    <property type="term" value="P:neuron development"/>
    <property type="evidence" value="ECO:0007669"/>
    <property type="project" value="UniProtKB-ARBA"/>
</dbReference>
<feature type="domain" description="BRO1" evidence="9">
    <location>
        <begin position="8"/>
        <end position="402"/>
    </location>
</feature>
<feature type="region of interest" description="Disordered" evidence="6">
    <location>
        <begin position="1232"/>
        <end position="1257"/>
    </location>
</feature>
<keyword evidence="5" id="KW-0175">Coiled coil</keyword>
<dbReference type="SMART" id="SM00194">
    <property type="entry name" value="PTPc"/>
    <property type="match status" value="1"/>
</dbReference>
<dbReference type="GO" id="GO:0043328">
    <property type="term" value="P:protein transport to vacuole involved in ubiquitin-dependent protein catabolic process via the multivesicular body sorting pathway"/>
    <property type="evidence" value="ECO:0007669"/>
    <property type="project" value="TreeGrafter"/>
</dbReference>
<dbReference type="OrthoDB" id="10266451at2759"/>
<dbReference type="GeneID" id="108745164"/>
<dbReference type="GO" id="GO:0032456">
    <property type="term" value="P:endocytic recycling"/>
    <property type="evidence" value="ECO:0007669"/>
    <property type="project" value="TreeGrafter"/>
</dbReference>
<feature type="compositionally biased region" description="Basic and acidic residues" evidence="6">
    <location>
        <begin position="785"/>
        <end position="796"/>
    </location>
</feature>
<dbReference type="SMART" id="SM00404">
    <property type="entry name" value="PTPc_motif"/>
    <property type="match status" value="1"/>
</dbReference>
<evidence type="ECO:0000256" key="5">
    <source>
        <dbReference type="SAM" id="Coils"/>
    </source>
</evidence>
<gene>
    <name evidence="11" type="primary">LOC108745164</name>
</gene>
<feature type="coiled-coil region" evidence="5">
    <location>
        <begin position="455"/>
        <end position="482"/>
    </location>
</feature>
<sequence length="1639" mass="185029">MEAVPRLPMISFELKTSTEPVNFGPKIKQYITSYYHEDGESYANEINNLEALRAAAVRPAVDVVGCQTLKKYYCQLHFLKSRFPMEEGQPAAVYFSWRDGYTNMSYSVPDIEFELMNILYNIGALHSKLGAEDGRTSPDGMKMACTHFQCAAWAFQNVRELYPQMVNLVLAPEVLEYMQLVCLAQAQECILEKSMLDNRKATIIAKVAVQVVEYYKQSLKALRNGGLEGSFSDLIGSHSCKEWDKYLLFKIAYHTAIALLYQGQQAEEQQKMGERVAFYQKASEQLQDARKKCSNLQHQQEINEALAFTNDVIEGKCKAAKNENEFIYHEEVPDKDTLQDVKGASLVKGIPFNINDVEVSGQDIFSRLVPMETHEASSMYSEQKAQFLRQLGSTVESKDRSLAEFMSSLQIDVLTQMHKANGIPQQIIDRAAAMSAKPSAIRDLIDAMGKLSNSYQEVESMLKEIDGLLKEEEQKEQEYQSRMGARPPSIITTDLKREAAKYQEAHSKASESNQNLHKAMMSHIANLKVLSQPLNQLQQQIPSITLPNGEIDEDSLKEMEILLAKVDEMKQQRVSLWNQLRDAIQNDDITSVLITKSADQPLDVIFQNELEKHKKQATILEQNMSAQDNICKALVDAYARFTKTRRYINDIINMRTTTISALINSYDTYDDLLSKATKGIEFYGKLETNVTKLLQRIRSTCKVQDEEREQMLAKVGKRLPEPAEIKKENPSSTAPKLKDYLNLMKSNNENVGLAGTTTGTVAVNQSVTDNQMWPPSIRPAPVGSEMDKDQQVKYDGDTTSSDSDIDSSLAERMASLKTSISSQRQAIYNNYNSAAVSSQYPMGMTSVQYSQPPYASQGYQVPQQYTNTSVNYSYQYPSNNYIQVPQQYSQAPADHTTTPYSSTHTYQSYQQPTSTFSQIPQPSVKNPVVSTNIPSFPPTPLPSTSQYQAPDSEHQYYPPYLATSLYQPQEGYSYGTASSEQIADTSTQYYYQQQYQDISVSYPATQSQYVPIPDSSKAIGSTAVTNTTYTTLPNAVASPATQENASNLSYNYGTNSYSYTTPNSVYLTNTSTEYTPTESGLGSANNTSTYNAYEANPYTASTVNQYGTYTPHSYPISTDNYQAPSTSSNVYSNPANFQDLSSVQSHQYYYQGNTTADSTNYTYPYSQTNYTGQNVPYPNNSSQSYLGVTNSSYQNLPPNPSIVSPTYSVANGTQNTSIVSSNIDLLSGLDFSVSHPPLQPQKPEENEKAAETNKNVDRNLKESLTAKSEEKIRTVKSENPPLLMKLFEKIHKRGLFENLQSDSKVFLQELEKFEKFVEVLCNKTLSGPTTLDMKWKEIQDKQDLDQQKHIISVGRCYPSKNRFLDILPYDHTRVLLTSTKDDYINASILKNITPHCPIYLVTQTALQTTINDFWTMVWEQKVDFIVCLLNDQEIGKDIYWPKEKGQQLTFGNWIVTLQSNDIKEFWTQRIISLHRLEERDSRNLIHMQFTAWPGSLFPPFHVFSNFVKESINCWKEQQRTTSQPILVHCLSGNGRSGLFCLLTTAIIEFLNKPTNIPDLLAIASGITTARKNILRDREHLKFAFQVFLHYLQDIQLTNLGVKSAPETENFGKEKPLEKPTDNTDPLSTLDPLWATKRSK</sequence>
<evidence type="ECO:0000259" key="8">
    <source>
        <dbReference type="PROSITE" id="PS50056"/>
    </source>
</evidence>
<evidence type="ECO:0000259" key="7">
    <source>
        <dbReference type="PROSITE" id="PS50055"/>
    </source>
</evidence>
<dbReference type="Gene3D" id="1.20.120.560">
    <property type="entry name" value="alix/aip1 in complex with the ypdl late domain"/>
    <property type="match status" value="1"/>
</dbReference>
<keyword evidence="10" id="KW-1185">Reference proteome</keyword>
<dbReference type="PROSITE" id="PS00383">
    <property type="entry name" value="TYR_PHOSPHATASE_1"/>
    <property type="match status" value="1"/>
</dbReference>
<dbReference type="Pfam" id="PF00102">
    <property type="entry name" value="Y_phosphatase"/>
    <property type="match status" value="1"/>
</dbReference>
<evidence type="ECO:0000256" key="4">
    <source>
        <dbReference type="ARBA" id="ARBA00022753"/>
    </source>
</evidence>
<evidence type="ECO:0000256" key="1">
    <source>
        <dbReference type="ARBA" id="ARBA00004177"/>
    </source>
</evidence>
<dbReference type="Pfam" id="PF03097">
    <property type="entry name" value="BRO1"/>
    <property type="match status" value="1"/>
</dbReference>
<dbReference type="RefSeq" id="XP_025836664.1">
    <property type="nucleotide sequence ID" value="XM_025980879.1"/>
</dbReference>
<dbReference type="InterPro" id="IPR025304">
    <property type="entry name" value="ALIX_V_dom"/>
</dbReference>
<dbReference type="InterPro" id="IPR038499">
    <property type="entry name" value="BRO1_sf"/>
</dbReference>
<protein>
    <submittedName>
        <fullName evidence="11">Tyrosine-protein phosphatase non-receptor type 23 isoform X1</fullName>
    </submittedName>
</protein>
<dbReference type="PRINTS" id="PR00700">
    <property type="entry name" value="PRTYPHPHTASE"/>
</dbReference>
<dbReference type="InterPro" id="IPR029021">
    <property type="entry name" value="Prot-tyrosine_phosphatase-like"/>
</dbReference>
<accession>A0A7F5RKW8</accession>
<comment type="subcellular location">
    <subcellularLocation>
        <location evidence="2">Cytoplasm</location>
    </subcellularLocation>
    <subcellularLocation>
        <location evidence="1">Endosome</location>
    </subcellularLocation>
</comment>
<dbReference type="Pfam" id="PF13949">
    <property type="entry name" value="ALIX_LYPXL_bnd"/>
    <property type="match status" value="1"/>
</dbReference>
<organism evidence="10 11">
    <name type="scientific">Agrilus planipennis</name>
    <name type="common">Emerald ash borer</name>
    <name type="synonym">Agrilus marcopoli</name>
    <dbReference type="NCBI Taxonomy" id="224129"/>
    <lineage>
        <taxon>Eukaryota</taxon>
        <taxon>Metazoa</taxon>
        <taxon>Ecdysozoa</taxon>
        <taxon>Arthropoda</taxon>
        <taxon>Hexapoda</taxon>
        <taxon>Insecta</taxon>
        <taxon>Pterygota</taxon>
        <taxon>Neoptera</taxon>
        <taxon>Endopterygota</taxon>
        <taxon>Coleoptera</taxon>
        <taxon>Polyphaga</taxon>
        <taxon>Elateriformia</taxon>
        <taxon>Buprestoidea</taxon>
        <taxon>Buprestidae</taxon>
        <taxon>Agrilinae</taxon>
        <taxon>Agrilus</taxon>
    </lineage>
</organism>
<dbReference type="InterPro" id="IPR003595">
    <property type="entry name" value="Tyr_Pase_cat"/>
</dbReference>
<dbReference type="Gene3D" id="1.25.40.280">
    <property type="entry name" value="alix/aip1 like domains"/>
    <property type="match status" value="1"/>
</dbReference>
<feature type="domain" description="Tyrosine specific protein phosphatases" evidence="8">
    <location>
        <begin position="1504"/>
        <end position="1581"/>
    </location>
</feature>
<feature type="region of interest" description="Disordered" evidence="6">
    <location>
        <begin position="1606"/>
        <end position="1639"/>
    </location>
</feature>
<dbReference type="PROSITE" id="PS51180">
    <property type="entry name" value="BRO1"/>
    <property type="match status" value="1"/>
</dbReference>
<dbReference type="Gene3D" id="1.20.140.50">
    <property type="entry name" value="alix/aip1 like domains"/>
    <property type="match status" value="1"/>
</dbReference>
<feature type="compositionally biased region" description="Low complexity" evidence="6">
    <location>
        <begin position="895"/>
        <end position="915"/>
    </location>
</feature>
<dbReference type="PANTHER" id="PTHR23030">
    <property type="entry name" value="PCD6 INTERACTING PROTEIN-RELATED"/>
    <property type="match status" value="1"/>
</dbReference>
<dbReference type="PROSITE" id="PS50056">
    <property type="entry name" value="TYR_PHOSPHATASE_2"/>
    <property type="match status" value="1"/>
</dbReference>
<dbReference type="GO" id="GO:0004725">
    <property type="term" value="F:protein tyrosine phosphatase activity"/>
    <property type="evidence" value="ECO:0007669"/>
    <property type="project" value="InterPro"/>
</dbReference>
<dbReference type="InterPro" id="IPR004328">
    <property type="entry name" value="BRO1_dom"/>
</dbReference>
<proteinExistence type="predicted"/>
<evidence type="ECO:0000313" key="11">
    <source>
        <dbReference type="RefSeq" id="XP_025836664.1"/>
    </source>
</evidence>
<evidence type="ECO:0000259" key="9">
    <source>
        <dbReference type="PROSITE" id="PS51180"/>
    </source>
</evidence>
<evidence type="ECO:0000256" key="3">
    <source>
        <dbReference type="ARBA" id="ARBA00022490"/>
    </source>
</evidence>
<feature type="compositionally biased region" description="Basic and acidic residues" evidence="6">
    <location>
        <begin position="1609"/>
        <end position="1621"/>
    </location>
</feature>
<dbReference type="InterPro" id="IPR016130">
    <property type="entry name" value="Tyr_Pase_AS"/>
</dbReference>
<dbReference type="GO" id="GO:0005768">
    <property type="term" value="C:endosome"/>
    <property type="evidence" value="ECO:0007669"/>
    <property type="project" value="UniProtKB-SubCell"/>
</dbReference>
<feature type="region of interest" description="Disordered" evidence="6">
    <location>
        <begin position="770"/>
        <end position="805"/>
    </location>
</feature>
<name>A0A7F5RKW8_AGRPL</name>
<dbReference type="GO" id="GO:0009653">
    <property type="term" value="P:anatomical structure morphogenesis"/>
    <property type="evidence" value="ECO:0007669"/>
    <property type="project" value="UniProtKB-ARBA"/>
</dbReference>
<keyword evidence="3" id="KW-0963">Cytoplasm</keyword>
<evidence type="ECO:0000256" key="6">
    <source>
        <dbReference type="SAM" id="MobiDB-lite"/>
    </source>
</evidence>
<dbReference type="InterPro" id="IPR000242">
    <property type="entry name" value="PTP_cat"/>
</dbReference>
<dbReference type="SMART" id="SM01041">
    <property type="entry name" value="BRO1"/>
    <property type="match status" value="1"/>
</dbReference>
<dbReference type="PANTHER" id="PTHR23030:SF30">
    <property type="entry name" value="TYROSINE-PROTEIN PHOSPHATASE NON-RECEPTOR TYPE 23"/>
    <property type="match status" value="1"/>
</dbReference>
<dbReference type="CDD" id="cd09234">
    <property type="entry name" value="V_HD-PTP_like"/>
    <property type="match status" value="1"/>
</dbReference>